<dbReference type="InterPro" id="IPR035968">
    <property type="entry name" value="ATP_synth_F1_ATPase_gsu"/>
</dbReference>
<dbReference type="GO" id="GO:0046933">
    <property type="term" value="F:proton-transporting ATP synthase activity, rotational mechanism"/>
    <property type="evidence" value="ECO:0007669"/>
    <property type="project" value="InterPro"/>
</dbReference>
<protein>
    <recommendedName>
        <fullName evidence="12">ATP synthase gamma chain</fullName>
    </recommendedName>
</protein>
<evidence type="ECO:0000256" key="8">
    <source>
        <dbReference type="ARBA" id="ARBA00023196"/>
    </source>
</evidence>
<evidence type="ECO:0000313" key="10">
    <source>
        <dbReference type="EMBL" id="OGG11422.1"/>
    </source>
</evidence>
<evidence type="ECO:0000256" key="9">
    <source>
        <dbReference type="ARBA" id="ARBA00023310"/>
    </source>
</evidence>
<dbReference type="InterPro" id="IPR000131">
    <property type="entry name" value="ATP_synth_F1_gsu"/>
</dbReference>
<dbReference type="AlphaFoldDB" id="A0A1F5ZH25"/>
<comment type="similarity">
    <text evidence="3">Belongs to the ATPase gamma chain family.</text>
</comment>
<dbReference type="PRINTS" id="PR00126">
    <property type="entry name" value="ATPASEGAMMA"/>
</dbReference>
<comment type="caution">
    <text evidence="10">The sequence shown here is derived from an EMBL/GenBank/DDBJ whole genome shotgun (WGS) entry which is preliminary data.</text>
</comment>
<gene>
    <name evidence="10" type="ORF">A2Z00_05560</name>
</gene>
<accession>A0A1F5ZH25</accession>
<organism evidence="10 11">
    <name type="scientific">Candidatus Gottesmanbacteria bacterium RBG_13_45_10</name>
    <dbReference type="NCBI Taxonomy" id="1798370"/>
    <lineage>
        <taxon>Bacteria</taxon>
        <taxon>Candidatus Gottesmaniibacteriota</taxon>
    </lineage>
</organism>
<dbReference type="Proteomes" id="UP000177268">
    <property type="component" value="Unassembled WGS sequence"/>
</dbReference>
<proteinExistence type="inferred from homology"/>
<keyword evidence="5" id="KW-0375">Hydrogen ion transport</keyword>
<evidence type="ECO:0000313" key="11">
    <source>
        <dbReference type="Proteomes" id="UP000177268"/>
    </source>
</evidence>
<dbReference type="Pfam" id="PF00231">
    <property type="entry name" value="ATP-synt"/>
    <property type="match status" value="1"/>
</dbReference>
<name>A0A1F5ZH25_9BACT</name>
<evidence type="ECO:0000256" key="5">
    <source>
        <dbReference type="ARBA" id="ARBA00022781"/>
    </source>
</evidence>
<comment type="function">
    <text evidence="1">Produces ATP from ADP in the presence of a proton gradient across the membrane. The gamma chain is believed to be important in regulating ATPase activity and the flow of protons through the CF(0) complex.</text>
</comment>
<dbReference type="EMBL" id="MFIZ01000028">
    <property type="protein sequence ID" value="OGG11422.1"/>
    <property type="molecule type" value="Genomic_DNA"/>
</dbReference>
<keyword evidence="7" id="KW-0472">Membrane</keyword>
<dbReference type="STRING" id="1798370.A2Z00_05560"/>
<evidence type="ECO:0000256" key="1">
    <source>
        <dbReference type="ARBA" id="ARBA00003456"/>
    </source>
</evidence>
<evidence type="ECO:0000256" key="4">
    <source>
        <dbReference type="ARBA" id="ARBA00022448"/>
    </source>
</evidence>
<reference evidence="10 11" key="1">
    <citation type="journal article" date="2016" name="Nat. Commun.">
        <title>Thousands of microbial genomes shed light on interconnected biogeochemical processes in an aquifer system.</title>
        <authorList>
            <person name="Anantharaman K."/>
            <person name="Brown C.T."/>
            <person name="Hug L.A."/>
            <person name="Sharon I."/>
            <person name="Castelle C.J."/>
            <person name="Probst A.J."/>
            <person name="Thomas B.C."/>
            <person name="Singh A."/>
            <person name="Wilkins M.J."/>
            <person name="Karaoz U."/>
            <person name="Brodie E.L."/>
            <person name="Williams K.H."/>
            <person name="Hubbard S.S."/>
            <person name="Banfield J.F."/>
        </authorList>
    </citation>
    <scope>NUCLEOTIDE SEQUENCE [LARGE SCALE GENOMIC DNA]</scope>
</reference>
<dbReference type="GO" id="GO:0045259">
    <property type="term" value="C:proton-transporting ATP synthase complex"/>
    <property type="evidence" value="ECO:0007669"/>
    <property type="project" value="UniProtKB-KW"/>
</dbReference>
<dbReference type="SUPFAM" id="SSF52943">
    <property type="entry name" value="ATP synthase (F1-ATPase), gamma subunit"/>
    <property type="match status" value="1"/>
</dbReference>
<evidence type="ECO:0000256" key="6">
    <source>
        <dbReference type="ARBA" id="ARBA00023065"/>
    </source>
</evidence>
<sequence length="281" mass="32468">MPTVSDLKVQLEDAITLSLISSAFTEASASGLQKIKGKFETNRQFYDEISHVYHLVRVSADRLRLDEKKKPIEPKMLSVAMTSNQRFYGNLNINIMHGFLEETAKVKTDIMVVGLTGIEYMRSQTYPHPYEKMQFEKDNPNIDEVRVFLEKTTPYDQVLVYFPKFVSLINQIVGVIDITQAINPKDQPLEEEIHILFEPEYDKILEFFRQQVRHLLIMHVLLEASLSRTSARLLTMSAAEERSAALIKQTKMQLRKIQLSISNARLLETFAGMGKWKNKRK</sequence>
<keyword evidence="6" id="KW-0406">Ion transport</keyword>
<evidence type="ECO:0000256" key="3">
    <source>
        <dbReference type="ARBA" id="ARBA00007681"/>
    </source>
</evidence>
<evidence type="ECO:0008006" key="12">
    <source>
        <dbReference type="Google" id="ProtNLM"/>
    </source>
</evidence>
<comment type="subcellular location">
    <subcellularLocation>
        <location evidence="2">Membrane</location>
        <topology evidence="2">Peripheral membrane protein</topology>
    </subcellularLocation>
</comment>
<dbReference type="Gene3D" id="3.40.1380.10">
    <property type="match status" value="1"/>
</dbReference>
<keyword evidence="8" id="KW-0139">CF(1)</keyword>
<keyword evidence="9" id="KW-0066">ATP synthesis</keyword>
<evidence type="ECO:0000256" key="7">
    <source>
        <dbReference type="ARBA" id="ARBA00023136"/>
    </source>
</evidence>
<keyword evidence="4" id="KW-0813">Transport</keyword>
<evidence type="ECO:0000256" key="2">
    <source>
        <dbReference type="ARBA" id="ARBA00004170"/>
    </source>
</evidence>